<organism evidence="1 2">
    <name type="scientific">Chitinophaga parva</name>
    <dbReference type="NCBI Taxonomy" id="2169414"/>
    <lineage>
        <taxon>Bacteria</taxon>
        <taxon>Pseudomonadati</taxon>
        <taxon>Bacteroidota</taxon>
        <taxon>Chitinophagia</taxon>
        <taxon>Chitinophagales</taxon>
        <taxon>Chitinophagaceae</taxon>
        <taxon>Chitinophaga</taxon>
    </lineage>
</organism>
<evidence type="ECO:0008006" key="3">
    <source>
        <dbReference type="Google" id="ProtNLM"/>
    </source>
</evidence>
<protein>
    <recommendedName>
        <fullName evidence="3">DUF2752 domain-containing protein</fullName>
    </recommendedName>
</protein>
<dbReference type="AlphaFoldDB" id="A0A2T7BLE2"/>
<dbReference type="InterPro" id="IPR021215">
    <property type="entry name" value="DUF2752"/>
</dbReference>
<dbReference type="RefSeq" id="WP_108685098.1">
    <property type="nucleotide sequence ID" value="NZ_QCYK01000001.1"/>
</dbReference>
<dbReference type="OrthoDB" id="1525013at2"/>
<gene>
    <name evidence="1" type="ORF">DCC81_02955</name>
</gene>
<keyword evidence="2" id="KW-1185">Reference proteome</keyword>
<name>A0A2T7BLE2_9BACT</name>
<dbReference type="Proteomes" id="UP000244450">
    <property type="component" value="Unassembled WGS sequence"/>
</dbReference>
<comment type="caution">
    <text evidence="1">The sequence shown here is derived from an EMBL/GenBank/DDBJ whole genome shotgun (WGS) entry which is preliminary data.</text>
</comment>
<dbReference type="Pfam" id="PF10825">
    <property type="entry name" value="DUF2752"/>
    <property type="match status" value="1"/>
</dbReference>
<dbReference type="EMBL" id="QCYK01000001">
    <property type="protein sequence ID" value="PUZ28459.1"/>
    <property type="molecule type" value="Genomic_DNA"/>
</dbReference>
<reference evidence="1 2" key="1">
    <citation type="submission" date="2018-04" db="EMBL/GenBank/DDBJ databases">
        <title>Chitinophaga fuyangensis sp. nov., isolated from soil in a chemical factory.</title>
        <authorList>
            <person name="Chen K."/>
        </authorList>
    </citation>
    <scope>NUCLEOTIDE SEQUENCE [LARGE SCALE GENOMIC DNA]</scope>
    <source>
        <strain evidence="1 2">LY-1</strain>
    </source>
</reference>
<evidence type="ECO:0000313" key="2">
    <source>
        <dbReference type="Proteomes" id="UP000244450"/>
    </source>
</evidence>
<accession>A0A2T7BLE2</accession>
<sequence length="99" mass="11005">MQPATIQRLRQINPELIIWPLALILLAVMPPAHPYPSICPLRWLGISWCPGCGLGRSVSYLLHGDFRASWASHKLGGPAFLILLHRTFSLALKTIKPSI</sequence>
<proteinExistence type="predicted"/>
<evidence type="ECO:0000313" key="1">
    <source>
        <dbReference type="EMBL" id="PUZ28459.1"/>
    </source>
</evidence>